<organism evidence="1 2">
    <name type="scientific">Musa balbisiana</name>
    <name type="common">Banana</name>
    <dbReference type="NCBI Taxonomy" id="52838"/>
    <lineage>
        <taxon>Eukaryota</taxon>
        <taxon>Viridiplantae</taxon>
        <taxon>Streptophyta</taxon>
        <taxon>Embryophyta</taxon>
        <taxon>Tracheophyta</taxon>
        <taxon>Spermatophyta</taxon>
        <taxon>Magnoliopsida</taxon>
        <taxon>Liliopsida</taxon>
        <taxon>Zingiberales</taxon>
        <taxon>Musaceae</taxon>
        <taxon>Musa</taxon>
    </lineage>
</organism>
<keyword evidence="2" id="KW-1185">Reference proteome</keyword>
<reference evidence="1 2" key="1">
    <citation type="journal article" date="2019" name="Nat. Plants">
        <title>Genome sequencing of Musa balbisiana reveals subgenome evolution and function divergence in polyploid bananas.</title>
        <authorList>
            <person name="Yao X."/>
        </authorList>
    </citation>
    <scope>NUCLEOTIDE SEQUENCE [LARGE SCALE GENOMIC DNA]</scope>
    <source>
        <strain evidence="2">cv. DH-PKW</strain>
        <tissue evidence="1">Leaves</tissue>
    </source>
</reference>
<accession>A0A4S8JKM9</accession>
<protein>
    <submittedName>
        <fullName evidence="1">Uncharacterized protein</fullName>
    </submittedName>
</protein>
<dbReference type="Proteomes" id="UP000317650">
    <property type="component" value="Chromosome 1"/>
</dbReference>
<dbReference type="EMBL" id="PYDT01000004">
    <property type="protein sequence ID" value="THU62611.1"/>
    <property type="molecule type" value="Genomic_DNA"/>
</dbReference>
<name>A0A4S8JKM9_MUSBA</name>
<sequence>MLVMGVGVVSEAMGALRQSVHGFPHENPGRRSAFLSLDQNSAVCVAARATGALERGLRKEASCADSDTSGSTAQLWWEVNVREEET</sequence>
<comment type="caution">
    <text evidence="1">The sequence shown here is derived from an EMBL/GenBank/DDBJ whole genome shotgun (WGS) entry which is preliminary data.</text>
</comment>
<proteinExistence type="predicted"/>
<evidence type="ECO:0000313" key="2">
    <source>
        <dbReference type="Proteomes" id="UP000317650"/>
    </source>
</evidence>
<dbReference type="AlphaFoldDB" id="A0A4S8JKM9"/>
<gene>
    <name evidence="1" type="ORF">C4D60_Mb01t06930</name>
</gene>
<evidence type="ECO:0000313" key="1">
    <source>
        <dbReference type="EMBL" id="THU62611.1"/>
    </source>
</evidence>